<dbReference type="InterPro" id="IPR025345">
    <property type="entry name" value="DUF4249"/>
</dbReference>
<dbReference type="STRING" id="1285928.SAMN04487894_10860"/>
<proteinExistence type="predicted"/>
<gene>
    <name evidence="1" type="ORF">SAMN04487894_10860</name>
</gene>
<dbReference type="AlphaFoldDB" id="A0A1G6TWI7"/>
<sequence>MRAYVPFLVGCSLLAACTKGVRINIPPDRAMPVMTTIITSDTTFAADLSYSRPVLEAGKDYPAIKDATVRLFVDDVFTETLTGRETPQSYQYFSTYKPAAGQKLRIEAKLKDQLLNGTTIIPAKPEAIPGRAYRTEGDGFGNKTYKISFTINDRAGTHDYYQLHIFPVHNGVPDRQKPVAFIIENLKTQEGGIFDDFITPDPAGAHYFDDGPFNGQRFTVQVKSRYPGDFDKIAIQLSALSKEAYLYFKSIQLQQLRNDDPLYEKVTIYSNIVNGLGIAGSANRTLVLQELEK</sequence>
<evidence type="ECO:0000313" key="1">
    <source>
        <dbReference type="EMBL" id="SDD33419.1"/>
    </source>
</evidence>
<evidence type="ECO:0008006" key="3">
    <source>
        <dbReference type="Google" id="ProtNLM"/>
    </source>
</evidence>
<dbReference type="RefSeq" id="WP_176954433.1">
    <property type="nucleotide sequence ID" value="NZ_FMZO01000008.1"/>
</dbReference>
<evidence type="ECO:0000313" key="2">
    <source>
        <dbReference type="Proteomes" id="UP000198757"/>
    </source>
</evidence>
<protein>
    <recommendedName>
        <fullName evidence="3">DUF4249 domain-containing protein</fullName>
    </recommendedName>
</protein>
<dbReference type="Pfam" id="PF14054">
    <property type="entry name" value="DUF4249"/>
    <property type="match status" value="1"/>
</dbReference>
<dbReference type="EMBL" id="FMZO01000008">
    <property type="protein sequence ID" value="SDD33419.1"/>
    <property type="molecule type" value="Genomic_DNA"/>
</dbReference>
<keyword evidence="2" id="KW-1185">Reference proteome</keyword>
<reference evidence="2" key="1">
    <citation type="submission" date="2016-10" db="EMBL/GenBank/DDBJ databases">
        <authorList>
            <person name="Varghese N."/>
            <person name="Submissions S."/>
        </authorList>
    </citation>
    <scope>NUCLEOTIDE SEQUENCE [LARGE SCALE GENOMIC DNA]</scope>
    <source>
        <strain evidence="2">DSM 25811 / CCM 8410 / LMG 26954 / E90</strain>
    </source>
</reference>
<name>A0A1G6TWI7_NIADE</name>
<dbReference type="Proteomes" id="UP000198757">
    <property type="component" value="Unassembled WGS sequence"/>
</dbReference>
<accession>A0A1G6TWI7</accession>
<organism evidence="1 2">
    <name type="scientific">Niabella drilacis (strain DSM 25811 / CCM 8410 / CCUG 62505 / LMG 26954 / E90)</name>
    <dbReference type="NCBI Taxonomy" id="1285928"/>
    <lineage>
        <taxon>Bacteria</taxon>
        <taxon>Pseudomonadati</taxon>
        <taxon>Bacteroidota</taxon>
        <taxon>Chitinophagia</taxon>
        <taxon>Chitinophagales</taxon>
        <taxon>Chitinophagaceae</taxon>
        <taxon>Niabella</taxon>
    </lineage>
</organism>
<dbReference type="PROSITE" id="PS51257">
    <property type="entry name" value="PROKAR_LIPOPROTEIN"/>
    <property type="match status" value="1"/>
</dbReference>